<keyword evidence="2" id="KW-1185">Reference proteome</keyword>
<accession>A0A0C9V6A7</accession>
<dbReference type="Proteomes" id="UP000054279">
    <property type="component" value="Unassembled WGS sequence"/>
</dbReference>
<dbReference type="HOGENOM" id="CLU_940636_0_0_1"/>
<name>A0A0C9V6A7_SPHS4</name>
<evidence type="ECO:0000313" key="2">
    <source>
        <dbReference type="Proteomes" id="UP000054279"/>
    </source>
</evidence>
<sequence length="296" mass="32821">MYIEITGQDQLLPGWATIVTEWLRWKDDRLTTKLSIRTITWPPSICSQLWPSFLSILYTLCSMSRDRFGYPKVSRLVKVVDKDPAFKDGDHLYQPLSAEHYAIPRATETMNAIADQIEKVITADEPYEINLFGTTAIQKDCPLPGASVGLVADPRHSFSLGVYVRLSSNPKSTYALTVPLNMGSGDGIRLYKGAVVSQPSVSDRTISQTKEDQDSQELLRRDAQQAAAVARRRRKLLKTFEFARAVASSRDPVEANITAITSKEGITFETVWDGSTPKPNGILSTIALRGLSIGRS</sequence>
<reference evidence="1 2" key="1">
    <citation type="submission" date="2014-06" db="EMBL/GenBank/DDBJ databases">
        <title>Evolutionary Origins and Diversification of the Mycorrhizal Mutualists.</title>
        <authorList>
            <consortium name="DOE Joint Genome Institute"/>
            <consortium name="Mycorrhizal Genomics Consortium"/>
            <person name="Kohler A."/>
            <person name="Kuo A."/>
            <person name="Nagy L.G."/>
            <person name="Floudas D."/>
            <person name="Copeland A."/>
            <person name="Barry K.W."/>
            <person name="Cichocki N."/>
            <person name="Veneault-Fourrey C."/>
            <person name="LaButti K."/>
            <person name="Lindquist E.A."/>
            <person name="Lipzen A."/>
            <person name="Lundell T."/>
            <person name="Morin E."/>
            <person name="Murat C."/>
            <person name="Riley R."/>
            <person name="Ohm R."/>
            <person name="Sun H."/>
            <person name="Tunlid A."/>
            <person name="Henrissat B."/>
            <person name="Grigoriev I.V."/>
            <person name="Hibbett D.S."/>
            <person name="Martin F."/>
        </authorList>
    </citation>
    <scope>NUCLEOTIDE SEQUENCE [LARGE SCALE GENOMIC DNA]</scope>
    <source>
        <strain evidence="1 2">SS14</strain>
    </source>
</reference>
<gene>
    <name evidence="1" type="ORF">M422DRAFT_783257</name>
</gene>
<evidence type="ECO:0000313" key="1">
    <source>
        <dbReference type="EMBL" id="KIJ33010.1"/>
    </source>
</evidence>
<dbReference type="EMBL" id="KN837218">
    <property type="protein sequence ID" value="KIJ33010.1"/>
    <property type="molecule type" value="Genomic_DNA"/>
</dbReference>
<organism evidence="1 2">
    <name type="scientific">Sphaerobolus stellatus (strain SS14)</name>
    <dbReference type="NCBI Taxonomy" id="990650"/>
    <lineage>
        <taxon>Eukaryota</taxon>
        <taxon>Fungi</taxon>
        <taxon>Dikarya</taxon>
        <taxon>Basidiomycota</taxon>
        <taxon>Agaricomycotina</taxon>
        <taxon>Agaricomycetes</taxon>
        <taxon>Phallomycetidae</taxon>
        <taxon>Geastrales</taxon>
        <taxon>Sphaerobolaceae</taxon>
        <taxon>Sphaerobolus</taxon>
    </lineage>
</organism>
<proteinExistence type="predicted"/>
<dbReference type="AlphaFoldDB" id="A0A0C9V6A7"/>
<protein>
    <submittedName>
        <fullName evidence="1">Uncharacterized protein</fullName>
    </submittedName>
</protein>